<keyword evidence="4" id="KW-1185">Reference proteome</keyword>
<dbReference type="InParanoid" id="A0A2J6TKA0"/>
<protein>
    <recommendedName>
        <fullName evidence="2">2EXR domain-containing protein</fullName>
    </recommendedName>
</protein>
<evidence type="ECO:0000313" key="4">
    <source>
        <dbReference type="Proteomes" id="UP000235371"/>
    </source>
</evidence>
<dbReference type="Proteomes" id="UP000235371">
    <property type="component" value="Unassembled WGS sequence"/>
</dbReference>
<dbReference type="OrthoDB" id="3536454at2759"/>
<dbReference type="RefSeq" id="XP_024740353.1">
    <property type="nucleotide sequence ID" value="XM_024882666.1"/>
</dbReference>
<name>A0A2J6TKA0_9HELO</name>
<dbReference type="GeneID" id="36590743"/>
<gene>
    <name evidence="3" type="ORF">K444DRAFT_626536</name>
</gene>
<reference evidence="3 4" key="1">
    <citation type="submission" date="2016-04" db="EMBL/GenBank/DDBJ databases">
        <title>A degradative enzymes factory behind the ericoid mycorrhizal symbiosis.</title>
        <authorList>
            <consortium name="DOE Joint Genome Institute"/>
            <person name="Martino E."/>
            <person name="Morin E."/>
            <person name="Grelet G."/>
            <person name="Kuo A."/>
            <person name="Kohler A."/>
            <person name="Daghino S."/>
            <person name="Barry K."/>
            <person name="Choi C."/>
            <person name="Cichocki N."/>
            <person name="Clum A."/>
            <person name="Copeland A."/>
            <person name="Hainaut M."/>
            <person name="Haridas S."/>
            <person name="Labutti K."/>
            <person name="Lindquist E."/>
            <person name="Lipzen A."/>
            <person name="Khouja H.-R."/>
            <person name="Murat C."/>
            <person name="Ohm R."/>
            <person name="Olson A."/>
            <person name="Spatafora J."/>
            <person name="Veneault-Fourrey C."/>
            <person name="Henrissat B."/>
            <person name="Grigoriev I."/>
            <person name="Martin F."/>
            <person name="Perotto S."/>
        </authorList>
    </citation>
    <scope>NUCLEOTIDE SEQUENCE [LARGE SCALE GENOMIC DNA]</scope>
    <source>
        <strain evidence="3 4">E</strain>
    </source>
</reference>
<dbReference type="AlphaFoldDB" id="A0A2J6TKA0"/>
<dbReference type="InterPro" id="IPR045518">
    <property type="entry name" value="2EXR"/>
</dbReference>
<dbReference type="Pfam" id="PF20150">
    <property type="entry name" value="2EXR"/>
    <property type="match status" value="1"/>
</dbReference>
<dbReference type="EMBL" id="KZ613780">
    <property type="protein sequence ID" value="PMD63449.1"/>
    <property type="molecule type" value="Genomic_DNA"/>
</dbReference>
<dbReference type="PANTHER" id="PTHR35910">
    <property type="entry name" value="2EXR DOMAIN-CONTAINING PROTEIN"/>
    <property type="match status" value="1"/>
</dbReference>
<proteinExistence type="predicted"/>
<feature type="domain" description="2EXR" evidence="2">
    <location>
        <begin position="29"/>
        <end position="138"/>
    </location>
</feature>
<accession>A0A2J6TKA0</accession>
<sequence length="282" mass="32506">MRRTPTGIMNPPEQAMDSPTSRSSLLTDFPLFPKLPLELRLKVWKHALPIGPHDLRMIKVTVSTIVTTSTTTTSIQRKGSEQPPKSKIKETKASSSLTFCLLEHKHNDYLRDLGMLRACSESRNIYLKHFTQSLRSGEEGLIRFAGEDIVYISNMDELSCVGKFRNILKPGDVFEGIPCQKLAIEICWFSRWRLLYWLPVSATRTLFPTHDGVVLAMITHCKELREIGVVLDYRKESRVHTLDGRDDLRRRWKACEELQGQKMPELRVWDAEGNKVERLDRK</sequence>
<feature type="region of interest" description="Disordered" evidence="1">
    <location>
        <begin position="70"/>
        <end position="90"/>
    </location>
</feature>
<dbReference type="PANTHER" id="PTHR35910:SF6">
    <property type="entry name" value="2EXR DOMAIN-CONTAINING PROTEIN"/>
    <property type="match status" value="1"/>
</dbReference>
<evidence type="ECO:0000256" key="1">
    <source>
        <dbReference type="SAM" id="MobiDB-lite"/>
    </source>
</evidence>
<evidence type="ECO:0000313" key="3">
    <source>
        <dbReference type="EMBL" id="PMD63449.1"/>
    </source>
</evidence>
<evidence type="ECO:0000259" key="2">
    <source>
        <dbReference type="Pfam" id="PF20150"/>
    </source>
</evidence>
<feature type="region of interest" description="Disordered" evidence="1">
    <location>
        <begin position="1"/>
        <end position="22"/>
    </location>
</feature>
<organism evidence="3 4">
    <name type="scientific">Hyaloscypha bicolor E</name>
    <dbReference type="NCBI Taxonomy" id="1095630"/>
    <lineage>
        <taxon>Eukaryota</taxon>
        <taxon>Fungi</taxon>
        <taxon>Dikarya</taxon>
        <taxon>Ascomycota</taxon>
        <taxon>Pezizomycotina</taxon>
        <taxon>Leotiomycetes</taxon>
        <taxon>Helotiales</taxon>
        <taxon>Hyaloscyphaceae</taxon>
        <taxon>Hyaloscypha</taxon>
        <taxon>Hyaloscypha bicolor</taxon>
    </lineage>
</organism>